<dbReference type="InterPro" id="IPR016181">
    <property type="entry name" value="Acyl_CoA_acyltransferase"/>
</dbReference>
<dbReference type="InterPro" id="IPR051531">
    <property type="entry name" value="N-acetyltransferase"/>
</dbReference>
<dbReference type="Pfam" id="PF13302">
    <property type="entry name" value="Acetyltransf_3"/>
    <property type="match status" value="1"/>
</dbReference>
<dbReference type="RefSeq" id="WP_090594371.1">
    <property type="nucleotide sequence ID" value="NZ_LT629688.1"/>
</dbReference>
<name>A0A1G7B168_9ACTN</name>
<dbReference type="EMBL" id="LT629688">
    <property type="protein sequence ID" value="SDE19996.1"/>
    <property type="molecule type" value="Genomic_DNA"/>
</dbReference>
<dbReference type="OrthoDB" id="2061990at2"/>
<accession>A0A1G7B168</accession>
<dbReference type="PROSITE" id="PS51186">
    <property type="entry name" value="GNAT"/>
    <property type="match status" value="1"/>
</dbReference>
<keyword evidence="3" id="KW-1185">Reference proteome</keyword>
<dbReference type="AlphaFoldDB" id="A0A1G7B168"/>
<keyword evidence="2" id="KW-0808">Transferase</keyword>
<organism evidence="2 3">
    <name type="scientific">Auraticoccus monumenti</name>
    <dbReference type="NCBI Taxonomy" id="675864"/>
    <lineage>
        <taxon>Bacteria</taxon>
        <taxon>Bacillati</taxon>
        <taxon>Actinomycetota</taxon>
        <taxon>Actinomycetes</taxon>
        <taxon>Propionibacteriales</taxon>
        <taxon>Propionibacteriaceae</taxon>
        <taxon>Auraticoccus</taxon>
    </lineage>
</organism>
<proteinExistence type="predicted"/>
<gene>
    <name evidence="2" type="ORF">SAMN04489747_2775</name>
</gene>
<dbReference type="Gene3D" id="3.40.630.30">
    <property type="match status" value="1"/>
</dbReference>
<dbReference type="GO" id="GO:0016747">
    <property type="term" value="F:acyltransferase activity, transferring groups other than amino-acyl groups"/>
    <property type="evidence" value="ECO:0007669"/>
    <property type="project" value="InterPro"/>
</dbReference>
<dbReference type="CDD" id="cd04301">
    <property type="entry name" value="NAT_SF"/>
    <property type="match status" value="1"/>
</dbReference>
<dbReference type="InterPro" id="IPR000182">
    <property type="entry name" value="GNAT_dom"/>
</dbReference>
<evidence type="ECO:0000313" key="2">
    <source>
        <dbReference type="EMBL" id="SDE19996.1"/>
    </source>
</evidence>
<evidence type="ECO:0000313" key="3">
    <source>
        <dbReference type="Proteomes" id="UP000198546"/>
    </source>
</evidence>
<dbReference type="PANTHER" id="PTHR43792">
    <property type="entry name" value="GNAT FAMILY, PUTATIVE (AFU_ORTHOLOGUE AFUA_3G00765)-RELATED-RELATED"/>
    <property type="match status" value="1"/>
</dbReference>
<dbReference type="Proteomes" id="UP000198546">
    <property type="component" value="Chromosome i"/>
</dbReference>
<dbReference type="SUPFAM" id="SSF55729">
    <property type="entry name" value="Acyl-CoA N-acyltransferases (Nat)"/>
    <property type="match status" value="1"/>
</dbReference>
<sequence length="181" mass="19109">MSPEPAAPGRPRTTRRVRIEHLEPAVLRALALADLTAARAGTGTPLSPWLVDPVCVPIWRMRAEQVATDPGSARWVTGVVLDADELVPVGRAGFHGPPDGRGMVEVGYAIDPARRRQGYGTAVLAALVERARAEPGVVVVRASVAPGNTASLALVTRAGFVHVGDQVDEEDGPELVHELVL</sequence>
<evidence type="ECO:0000259" key="1">
    <source>
        <dbReference type="PROSITE" id="PS51186"/>
    </source>
</evidence>
<reference evidence="2 3" key="1">
    <citation type="submission" date="2016-10" db="EMBL/GenBank/DDBJ databases">
        <authorList>
            <person name="de Groot N.N."/>
        </authorList>
    </citation>
    <scope>NUCLEOTIDE SEQUENCE [LARGE SCALE GENOMIC DNA]</scope>
    <source>
        <strain evidence="2 3">MON 2.2</strain>
    </source>
</reference>
<protein>
    <submittedName>
        <fullName evidence="2">Protein N-acetyltransferase, RimJ/RimL family</fullName>
    </submittedName>
</protein>
<dbReference type="PANTHER" id="PTHR43792:SF13">
    <property type="entry name" value="ACETYLTRANSFERASE"/>
    <property type="match status" value="1"/>
</dbReference>
<feature type="domain" description="N-acetyltransferase" evidence="1">
    <location>
        <begin position="25"/>
        <end position="181"/>
    </location>
</feature>
<dbReference type="STRING" id="675864.SAMN04489747_2775"/>